<dbReference type="EMBL" id="JBHUHO010000006">
    <property type="protein sequence ID" value="MFD2114521.1"/>
    <property type="molecule type" value="Genomic_DNA"/>
</dbReference>
<evidence type="ECO:0000313" key="2">
    <source>
        <dbReference type="EMBL" id="MFD2114521.1"/>
    </source>
</evidence>
<organism evidence="2 3">
    <name type="scientific">Paenibacillus yanchengensis</name>
    <dbReference type="NCBI Taxonomy" id="2035833"/>
    <lineage>
        <taxon>Bacteria</taxon>
        <taxon>Bacillati</taxon>
        <taxon>Bacillota</taxon>
        <taxon>Bacilli</taxon>
        <taxon>Bacillales</taxon>
        <taxon>Paenibacillaceae</taxon>
        <taxon>Paenibacillus</taxon>
    </lineage>
</organism>
<dbReference type="InterPro" id="IPR053154">
    <property type="entry name" value="c-di-AMP_regulator"/>
</dbReference>
<dbReference type="Gene3D" id="2.170.120.40">
    <property type="entry name" value="YbbR-like domain"/>
    <property type="match status" value="2"/>
</dbReference>
<dbReference type="InterPro" id="IPR012505">
    <property type="entry name" value="YbbR"/>
</dbReference>
<dbReference type="Gene3D" id="2.170.120.30">
    <property type="match status" value="2"/>
</dbReference>
<dbReference type="PANTHER" id="PTHR37804:SF1">
    <property type="entry name" value="CDAA REGULATORY PROTEIN CDAR"/>
    <property type="match status" value="1"/>
</dbReference>
<dbReference type="Proteomes" id="UP001597362">
    <property type="component" value="Unassembled WGS sequence"/>
</dbReference>
<feature type="region of interest" description="Disordered" evidence="1">
    <location>
        <begin position="414"/>
        <end position="497"/>
    </location>
</feature>
<feature type="compositionally biased region" description="Acidic residues" evidence="1">
    <location>
        <begin position="415"/>
        <end position="425"/>
    </location>
</feature>
<feature type="compositionally biased region" description="Basic and acidic residues" evidence="1">
    <location>
        <begin position="487"/>
        <end position="497"/>
    </location>
</feature>
<dbReference type="RefSeq" id="WP_377769528.1">
    <property type="nucleotide sequence ID" value="NZ_JBHUHO010000006.1"/>
</dbReference>
<keyword evidence="3" id="KW-1185">Reference proteome</keyword>
<name>A0ABW4YFW7_9BACL</name>
<reference evidence="3" key="1">
    <citation type="journal article" date="2019" name="Int. J. Syst. Evol. Microbiol.">
        <title>The Global Catalogue of Microorganisms (GCM) 10K type strain sequencing project: providing services to taxonomists for standard genome sequencing and annotation.</title>
        <authorList>
            <consortium name="The Broad Institute Genomics Platform"/>
            <consortium name="The Broad Institute Genome Sequencing Center for Infectious Disease"/>
            <person name="Wu L."/>
            <person name="Ma J."/>
        </authorList>
    </citation>
    <scope>NUCLEOTIDE SEQUENCE [LARGE SCALE GENOMIC DNA]</scope>
    <source>
        <strain evidence="3">GH52</strain>
    </source>
</reference>
<gene>
    <name evidence="2" type="ORF">ACFSJH_02020</name>
</gene>
<protein>
    <submittedName>
        <fullName evidence="2">YbbR-like domain-containing protein</fullName>
    </submittedName>
</protein>
<evidence type="ECO:0000313" key="3">
    <source>
        <dbReference type="Proteomes" id="UP001597362"/>
    </source>
</evidence>
<evidence type="ECO:0000256" key="1">
    <source>
        <dbReference type="SAM" id="MobiDB-lite"/>
    </source>
</evidence>
<dbReference type="Pfam" id="PF07949">
    <property type="entry name" value="YbbR"/>
    <property type="match status" value="2"/>
</dbReference>
<dbReference type="PANTHER" id="PTHR37804">
    <property type="entry name" value="CDAA REGULATORY PROTEIN CDAR"/>
    <property type="match status" value="1"/>
</dbReference>
<comment type="caution">
    <text evidence="2">The sequence shown here is derived from an EMBL/GenBank/DDBJ whole genome shotgun (WGS) entry which is preliminary data.</text>
</comment>
<sequence length="497" mass="53328">MDKWFNHPTVLKIIALVIALLLWAVVHIDLETKPQMGTSNYNTTIIEAVTIVPVGLDTKRFKLAGMEPTVANLVVGGRITSFYNAADEDYVVNIDLSNMKAGFHEVPLSVKLPKGIQKVELFPQSVIVNIEEIMTNSFDVEVVTKGSPQAGLVVGTPVILSEPGGKVEVTLTENEMVRVKKVVVEVDLTNADKTVVSKKARLIALDSEGNEVPNAQITPETVHVEVPVNWPSKQVPLQIRYSGALPSGSSILSVEPEVEQVTVFAEQHDLERISIFDGYILDLSKVKEPGEYVIKASAIEGVKSVTPAELKVTINVENSKTKQLSALPITFQGKPLGESVKIVAPDSGKINLLVSGTESALAKLKDDDISVIANIADLPVGNHTIPLEIELPPYIYPVQNEEQTLMIEVVVEAGTTEEGEDDGDQEVIGRPEEIYPTSSPSPSTTPAPSPSPSPTPTPDGGEDPTNSGVGSGKEEEVGTGSNNSSRAETESKQKRIG</sequence>
<proteinExistence type="predicted"/>
<accession>A0ABW4YFW7</accession>
<feature type="compositionally biased region" description="Pro residues" evidence="1">
    <location>
        <begin position="443"/>
        <end position="457"/>
    </location>
</feature>